<protein>
    <submittedName>
        <fullName evidence="3">Methyltransferase domain-containing protein</fullName>
    </submittedName>
</protein>
<dbReference type="Proteomes" id="UP000887566">
    <property type="component" value="Unplaced"/>
</dbReference>
<dbReference type="Pfam" id="PF13383">
    <property type="entry name" value="Methyltransf_22"/>
    <property type="match status" value="1"/>
</dbReference>
<dbReference type="PANTHER" id="PTHR32026">
    <property type="entry name" value="METHYLTRANSFERASE-LIKE PROTEIN 24"/>
    <property type="match status" value="1"/>
</dbReference>
<evidence type="ECO:0000259" key="1">
    <source>
        <dbReference type="Pfam" id="PF13383"/>
    </source>
</evidence>
<dbReference type="AlphaFoldDB" id="A0A914V1P6"/>
<feature type="domain" description="Methyltransferase" evidence="1">
    <location>
        <begin position="41"/>
        <end position="93"/>
    </location>
</feature>
<dbReference type="InterPro" id="IPR026913">
    <property type="entry name" value="METTL24"/>
</dbReference>
<reference evidence="3" key="1">
    <citation type="submission" date="2022-11" db="UniProtKB">
        <authorList>
            <consortium name="WormBaseParasite"/>
        </authorList>
    </citation>
    <scope>IDENTIFICATION</scope>
</reference>
<evidence type="ECO:0000313" key="3">
    <source>
        <dbReference type="WBParaSite" id="PSAMB.scaffold1453size31347.g13158.t1"/>
    </source>
</evidence>
<organism evidence="2 3">
    <name type="scientific">Plectus sambesii</name>
    <dbReference type="NCBI Taxonomy" id="2011161"/>
    <lineage>
        <taxon>Eukaryota</taxon>
        <taxon>Metazoa</taxon>
        <taxon>Ecdysozoa</taxon>
        <taxon>Nematoda</taxon>
        <taxon>Chromadorea</taxon>
        <taxon>Plectida</taxon>
        <taxon>Plectina</taxon>
        <taxon>Plectoidea</taxon>
        <taxon>Plectidae</taxon>
        <taxon>Plectus</taxon>
    </lineage>
</organism>
<accession>A0A914V1P6</accession>
<evidence type="ECO:0000313" key="2">
    <source>
        <dbReference type="Proteomes" id="UP000887566"/>
    </source>
</evidence>
<keyword evidence="2" id="KW-1185">Reference proteome</keyword>
<dbReference type="WBParaSite" id="PSAMB.scaffold1453size31347.g13158.t1">
    <property type="protein sequence ID" value="PSAMB.scaffold1453size31347.g13158.t1"/>
    <property type="gene ID" value="PSAMB.scaffold1453size31347.g13158"/>
</dbReference>
<proteinExistence type="predicted"/>
<dbReference type="PANTHER" id="PTHR32026:SF27">
    <property type="entry name" value="METHYLTRANSFERASE FKBM DOMAIN-CONTAINING PROTEIN-RELATED"/>
    <property type="match status" value="1"/>
</dbReference>
<sequence>MKHEETHSNNGFTLDEATITRQLTLAKYIADTKGTDFVGFYAAIVPEVACPKLERVGSSGDGGKWTCNPFALPDNCVVYSLGVGMDISFEVQIDEIDIEGE</sequence>
<dbReference type="InterPro" id="IPR025714">
    <property type="entry name" value="Methyltranfer_dom"/>
</dbReference>
<name>A0A914V1P6_9BILA</name>